<dbReference type="AlphaFoldDB" id="A0A4C1Z5X4"/>
<dbReference type="Proteomes" id="UP000299102">
    <property type="component" value="Unassembled WGS sequence"/>
</dbReference>
<keyword evidence="3" id="KW-1185">Reference proteome</keyword>
<accession>A0A4C1Z5X4</accession>
<proteinExistence type="predicted"/>
<protein>
    <submittedName>
        <fullName evidence="2">Uncharacterized protein</fullName>
    </submittedName>
</protein>
<organism evidence="2 3">
    <name type="scientific">Eumeta variegata</name>
    <name type="common">Bagworm moth</name>
    <name type="synonym">Eumeta japonica</name>
    <dbReference type="NCBI Taxonomy" id="151549"/>
    <lineage>
        <taxon>Eukaryota</taxon>
        <taxon>Metazoa</taxon>
        <taxon>Ecdysozoa</taxon>
        <taxon>Arthropoda</taxon>
        <taxon>Hexapoda</taxon>
        <taxon>Insecta</taxon>
        <taxon>Pterygota</taxon>
        <taxon>Neoptera</taxon>
        <taxon>Endopterygota</taxon>
        <taxon>Lepidoptera</taxon>
        <taxon>Glossata</taxon>
        <taxon>Ditrysia</taxon>
        <taxon>Tineoidea</taxon>
        <taxon>Psychidae</taxon>
        <taxon>Oiketicinae</taxon>
        <taxon>Eumeta</taxon>
    </lineage>
</organism>
<evidence type="ECO:0000313" key="2">
    <source>
        <dbReference type="EMBL" id="GBP84231.1"/>
    </source>
</evidence>
<evidence type="ECO:0000313" key="3">
    <source>
        <dbReference type="Proteomes" id="UP000299102"/>
    </source>
</evidence>
<gene>
    <name evidence="2" type="ORF">EVAR_103419_1</name>
</gene>
<feature type="region of interest" description="Disordered" evidence="1">
    <location>
        <begin position="64"/>
        <end position="93"/>
    </location>
</feature>
<sequence length="144" mass="16192">MKSTPGYELNGILFTLYPPLIAVHLASSLPSSSGRSAKTVTRRAITLLPRDPIPDHVIGQFFARCRPPRRPPAPSPEYDAIKAGKKKAKSPEHRACHSLQRFQALRRRQWDLKAGKCICKLDFNPGRYLVFDPVAGVKRRLHGR</sequence>
<name>A0A4C1Z5X4_EUMVA</name>
<reference evidence="2 3" key="1">
    <citation type="journal article" date="2019" name="Commun. Biol.">
        <title>The bagworm genome reveals a unique fibroin gene that provides high tensile strength.</title>
        <authorList>
            <person name="Kono N."/>
            <person name="Nakamura H."/>
            <person name="Ohtoshi R."/>
            <person name="Tomita M."/>
            <person name="Numata K."/>
            <person name="Arakawa K."/>
        </authorList>
    </citation>
    <scope>NUCLEOTIDE SEQUENCE [LARGE SCALE GENOMIC DNA]</scope>
</reference>
<comment type="caution">
    <text evidence="2">The sequence shown here is derived from an EMBL/GenBank/DDBJ whole genome shotgun (WGS) entry which is preliminary data.</text>
</comment>
<dbReference type="EMBL" id="BGZK01001667">
    <property type="protein sequence ID" value="GBP84231.1"/>
    <property type="molecule type" value="Genomic_DNA"/>
</dbReference>
<evidence type="ECO:0000256" key="1">
    <source>
        <dbReference type="SAM" id="MobiDB-lite"/>
    </source>
</evidence>